<organism evidence="4 5">
    <name type="scientific">Angomonas deanei</name>
    <dbReference type="NCBI Taxonomy" id="59799"/>
    <lineage>
        <taxon>Eukaryota</taxon>
        <taxon>Discoba</taxon>
        <taxon>Euglenozoa</taxon>
        <taxon>Kinetoplastea</taxon>
        <taxon>Metakinetoplastina</taxon>
        <taxon>Trypanosomatida</taxon>
        <taxon>Trypanosomatidae</taxon>
        <taxon>Strigomonadinae</taxon>
        <taxon>Angomonas</taxon>
    </lineage>
</organism>
<proteinExistence type="predicted"/>
<dbReference type="GO" id="GO:0006355">
    <property type="term" value="P:regulation of DNA-templated transcription"/>
    <property type="evidence" value="ECO:0007669"/>
    <property type="project" value="TreeGrafter"/>
</dbReference>
<dbReference type="AlphaFoldDB" id="A0A7G2CMU7"/>
<evidence type="ECO:0000313" key="4">
    <source>
        <dbReference type="EMBL" id="CAD2219883.1"/>
    </source>
</evidence>
<feature type="compositionally biased region" description="Basic and acidic residues" evidence="2">
    <location>
        <begin position="15"/>
        <end position="32"/>
    </location>
</feature>
<keyword evidence="1" id="KW-0175">Coiled coil</keyword>
<dbReference type="InterPro" id="IPR019510">
    <property type="entry name" value="AKAP7-like_phosphoesterase"/>
</dbReference>
<feature type="compositionally biased region" description="Acidic residues" evidence="2">
    <location>
        <begin position="154"/>
        <end position="164"/>
    </location>
</feature>
<feature type="domain" description="A-kinase anchor protein 7-like phosphoesterase" evidence="3">
    <location>
        <begin position="200"/>
        <end position="501"/>
    </location>
</feature>
<name>A0A7G2CMU7_9TRYP</name>
<dbReference type="GO" id="GO:0016874">
    <property type="term" value="F:ligase activity"/>
    <property type="evidence" value="ECO:0007669"/>
    <property type="project" value="UniProtKB-KW"/>
</dbReference>
<dbReference type="PANTHER" id="PTHR13360">
    <property type="entry name" value="ACTIVATING SIGNAL COINTEGRATOR 1 COMPLEX SUBUNIT 1"/>
    <property type="match status" value="1"/>
</dbReference>
<sequence>MAHLIAPVSEATPMTKEEAQRVQQEKKKDNETHQLLAEHYQTGDGGKKKIFLTRRNNNNNNKNQNYICPKCKKQSNDIRNVCGFCVTPLQENKKNENNNKIINSKNTINKDKSVQLLHTNTGRCYRLFTEPITTGKNKNENNPIKNENYISNHDDDEPDCEEGEAYNLQEGETEHNENENENKNKKEKIRPYSDKIESPYTHFISIPVGKYLTVQYAAGNLLNELREFISTLNQENNENECNHYNLTIDLVQKSASRLHITLLLLKLENKEEIHFAKELFTVYFAQRWKSLMHENNNHNNNNNDEKIKETLLSNNKYIIQTHSTMNLPHLCLRGLHVMPSRELQQKYKNEMSKHNHYNLENCLTESEKEHMVEHASVVYMGFPENNNHNDENILQQLQNELRNCFQELLSKNMETENKNNNNDEMNLFHMTLLNKKWTKQKRSARPFNAKPILENFETISLLKNENNNNNNQFFAIPYLELCSMNRADNDNSEYYVEASVGL</sequence>
<keyword evidence="4" id="KW-0436">Ligase</keyword>
<feature type="region of interest" description="Disordered" evidence="2">
    <location>
        <begin position="133"/>
        <end position="190"/>
    </location>
</feature>
<feature type="compositionally biased region" description="Basic and acidic residues" evidence="2">
    <location>
        <begin position="172"/>
        <end position="190"/>
    </location>
</feature>
<dbReference type="Pfam" id="PF10469">
    <property type="entry name" value="AKAP7_NLS"/>
    <property type="match status" value="1"/>
</dbReference>
<dbReference type="GO" id="GO:0005634">
    <property type="term" value="C:nucleus"/>
    <property type="evidence" value="ECO:0007669"/>
    <property type="project" value="TreeGrafter"/>
</dbReference>
<feature type="coiled-coil region" evidence="1">
    <location>
        <begin position="387"/>
        <end position="414"/>
    </location>
</feature>
<evidence type="ECO:0000256" key="2">
    <source>
        <dbReference type="SAM" id="MobiDB-lite"/>
    </source>
</evidence>
<accession>A0A7G2CMU7</accession>
<keyword evidence="5" id="KW-1185">Reference proteome</keyword>
<protein>
    <submittedName>
        <fullName evidence="4">AKAP7 2'5' RNA ligase-like domain containing protein, putative</fullName>
    </submittedName>
</protein>
<gene>
    <name evidence="4" type="ORF">ADEAN_000739600</name>
</gene>
<dbReference type="EMBL" id="LR877159">
    <property type="protein sequence ID" value="CAD2219883.1"/>
    <property type="molecule type" value="Genomic_DNA"/>
</dbReference>
<feature type="region of interest" description="Disordered" evidence="2">
    <location>
        <begin position="1"/>
        <end position="32"/>
    </location>
</feature>
<evidence type="ECO:0000256" key="1">
    <source>
        <dbReference type="SAM" id="Coils"/>
    </source>
</evidence>
<dbReference type="Proteomes" id="UP000515908">
    <property type="component" value="Chromosome 15"/>
</dbReference>
<dbReference type="GO" id="GO:0006307">
    <property type="term" value="P:DNA alkylation repair"/>
    <property type="evidence" value="ECO:0007669"/>
    <property type="project" value="InterPro"/>
</dbReference>
<dbReference type="VEuPathDB" id="TriTrypDB:ADEAN_000739600"/>
<dbReference type="InterPro" id="IPR009210">
    <property type="entry name" value="ASCC1"/>
</dbReference>
<dbReference type="Gene3D" id="3.90.1140.10">
    <property type="entry name" value="Cyclic phosphodiesterase"/>
    <property type="match status" value="1"/>
</dbReference>
<evidence type="ECO:0000259" key="3">
    <source>
        <dbReference type="Pfam" id="PF10469"/>
    </source>
</evidence>
<evidence type="ECO:0000313" key="5">
    <source>
        <dbReference type="Proteomes" id="UP000515908"/>
    </source>
</evidence>
<dbReference type="PANTHER" id="PTHR13360:SF1">
    <property type="entry name" value="ACTIVATING SIGNAL COINTEGRATOR 1 COMPLEX SUBUNIT 1"/>
    <property type="match status" value="1"/>
</dbReference>
<reference evidence="4 5" key="1">
    <citation type="submission" date="2020-08" db="EMBL/GenBank/DDBJ databases">
        <authorList>
            <person name="Newling K."/>
            <person name="Davey J."/>
            <person name="Forrester S."/>
        </authorList>
    </citation>
    <scope>NUCLEOTIDE SEQUENCE [LARGE SCALE GENOMIC DNA]</scope>
    <source>
        <strain evidence="5">Crithidia deanei Carvalho (ATCC PRA-265)</strain>
    </source>
</reference>